<name>A0A8D2LMQ2_VARKO</name>
<dbReference type="InterPro" id="IPR029058">
    <property type="entry name" value="AB_hydrolase_fold"/>
</dbReference>
<dbReference type="InterPro" id="IPR033140">
    <property type="entry name" value="Lipase_GDXG_put_SER_AS"/>
</dbReference>
<evidence type="ECO:0000313" key="7">
    <source>
        <dbReference type="Proteomes" id="UP000694545"/>
    </source>
</evidence>
<comment type="similarity">
    <text evidence="1">Belongs to the 'GDXG' lipolytic enzyme family.</text>
</comment>
<sequence length="377" mass="42284">MSFALQTSERYQGGEDCSSKHTDMTFLPPNLYICPQLKFMRLLSNGRKPGKDPTLFIRDVKLAHVSARIYQPKTPSAGRRKGIVYFHGGGWVIGSIREFLYRGPQTFSTGESESVVVSVDYRLAPEHIFPAPLNDCLAATTHFLETAEDYGVDRARVIVAGDSAGGNLAAMVAHTLASRPDLPKLRAQVLIYPVLQAVDFNLPSYQQNRAVPLLYREQAAFYVLQYLKGNAALLEEVLESSHVPVELRLHYRKWLSADHIPEEFKARGFKPPVVAACGDEVHEALKNLSCSESFPLLAEDAVLRLLPETFLLTCEYDVLRDDGLLYKKRLEENGRAVTWFHIANGFHGVISFFDSGWFSFPSGKKGMTEIVNFIKRL</sequence>
<dbReference type="InterPro" id="IPR050300">
    <property type="entry name" value="GDXG_lipolytic_enzyme"/>
</dbReference>
<evidence type="ECO:0000256" key="3">
    <source>
        <dbReference type="PIRSR" id="PIRSR037251-1"/>
    </source>
</evidence>
<proteinExistence type="inferred from homology"/>
<feature type="domain" description="Alpha/beta hydrolase fold-3" evidence="5">
    <location>
        <begin position="83"/>
        <end position="231"/>
    </location>
</feature>
<evidence type="ECO:0000259" key="5">
    <source>
        <dbReference type="Pfam" id="PF07859"/>
    </source>
</evidence>
<dbReference type="PANTHER" id="PTHR48081:SF32">
    <property type="entry name" value="ALPHA_BETA HYDROLASE FOLD-3 DOMAIN-CONTAINING PROTEIN"/>
    <property type="match status" value="1"/>
</dbReference>
<protein>
    <recommendedName>
        <fullName evidence="5">Alpha/beta hydrolase fold-3 domain-containing protein</fullName>
    </recommendedName>
</protein>
<feature type="active site" evidence="3">
    <location>
        <position position="347"/>
    </location>
</feature>
<dbReference type="Pfam" id="PF07859">
    <property type="entry name" value="Abhydrolase_3"/>
    <property type="match status" value="2"/>
</dbReference>
<dbReference type="SUPFAM" id="SSF53474">
    <property type="entry name" value="alpha/beta-Hydrolases"/>
    <property type="match status" value="1"/>
</dbReference>
<dbReference type="PANTHER" id="PTHR48081">
    <property type="entry name" value="AB HYDROLASE SUPERFAMILY PROTEIN C4A8.06C"/>
    <property type="match status" value="1"/>
</dbReference>
<feature type="active site" evidence="3">
    <location>
        <position position="317"/>
    </location>
</feature>
<reference evidence="6" key="1">
    <citation type="submission" date="2025-08" db="UniProtKB">
        <authorList>
            <consortium name="Ensembl"/>
        </authorList>
    </citation>
    <scope>IDENTIFICATION</scope>
</reference>
<keyword evidence="7" id="KW-1185">Reference proteome</keyword>
<organism evidence="6 7">
    <name type="scientific">Varanus komodoensis</name>
    <name type="common">Komodo dragon</name>
    <dbReference type="NCBI Taxonomy" id="61221"/>
    <lineage>
        <taxon>Eukaryota</taxon>
        <taxon>Metazoa</taxon>
        <taxon>Chordata</taxon>
        <taxon>Craniata</taxon>
        <taxon>Vertebrata</taxon>
        <taxon>Euteleostomi</taxon>
        <taxon>Lepidosauria</taxon>
        <taxon>Squamata</taxon>
        <taxon>Bifurcata</taxon>
        <taxon>Unidentata</taxon>
        <taxon>Episquamata</taxon>
        <taxon>Toxicofera</taxon>
        <taxon>Anguimorpha</taxon>
        <taxon>Paleoanguimorpha</taxon>
        <taxon>Varanoidea</taxon>
        <taxon>Varanidae</taxon>
        <taxon>Varanus</taxon>
    </lineage>
</organism>
<dbReference type="GO" id="GO:0052689">
    <property type="term" value="F:carboxylic ester hydrolase activity"/>
    <property type="evidence" value="ECO:0007669"/>
    <property type="project" value="InterPro"/>
</dbReference>
<evidence type="ECO:0000256" key="2">
    <source>
        <dbReference type="ARBA" id="ARBA00022801"/>
    </source>
</evidence>
<feature type="domain" description="Alpha/beta hydrolase fold-3" evidence="5">
    <location>
        <begin position="294"/>
        <end position="350"/>
    </location>
</feature>
<dbReference type="PROSITE" id="PS01174">
    <property type="entry name" value="LIPASE_GDXG_SER"/>
    <property type="match status" value="1"/>
</dbReference>
<dbReference type="OMA" id="MIGYRKL"/>
<dbReference type="InterPro" id="IPR017157">
    <property type="entry name" value="Arylacetamide_deacetylase"/>
</dbReference>
<dbReference type="AlphaFoldDB" id="A0A8D2LMQ2"/>
<keyword evidence="2" id="KW-0378">Hydrolase</keyword>
<dbReference type="Gene3D" id="3.40.50.1820">
    <property type="entry name" value="alpha/beta hydrolase"/>
    <property type="match status" value="1"/>
</dbReference>
<dbReference type="Ensembl" id="ENSVKKT00000024985.1">
    <property type="protein sequence ID" value="ENSVKKP00000024392.1"/>
    <property type="gene ID" value="ENSVKKG00000016064.1"/>
</dbReference>
<evidence type="ECO:0000256" key="1">
    <source>
        <dbReference type="ARBA" id="ARBA00010515"/>
    </source>
</evidence>
<dbReference type="PIRSF" id="PIRSF037251">
    <property type="entry name" value="Arylacetamide_deacetylase"/>
    <property type="match status" value="1"/>
</dbReference>
<feature type="active site" evidence="3 4">
    <location>
        <position position="163"/>
    </location>
</feature>
<evidence type="ECO:0000313" key="6">
    <source>
        <dbReference type="Ensembl" id="ENSVKKP00000024392.1"/>
    </source>
</evidence>
<dbReference type="GO" id="GO:0016020">
    <property type="term" value="C:membrane"/>
    <property type="evidence" value="ECO:0007669"/>
    <property type="project" value="InterPro"/>
</dbReference>
<accession>A0A8D2LMQ2</accession>
<evidence type="ECO:0000256" key="4">
    <source>
        <dbReference type="PROSITE-ProRule" id="PRU10038"/>
    </source>
</evidence>
<reference evidence="6" key="2">
    <citation type="submission" date="2025-09" db="UniProtKB">
        <authorList>
            <consortium name="Ensembl"/>
        </authorList>
    </citation>
    <scope>IDENTIFICATION</scope>
</reference>
<dbReference type="InterPro" id="IPR013094">
    <property type="entry name" value="AB_hydrolase_3"/>
</dbReference>
<dbReference type="Proteomes" id="UP000694545">
    <property type="component" value="Unplaced"/>
</dbReference>